<proteinExistence type="predicted"/>
<feature type="compositionally biased region" description="Low complexity" evidence="1">
    <location>
        <begin position="202"/>
        <end position="274"/>
    </location>
</feature>
<feature type="compositionally biased region" description="Low complexity" evidence="1">
    <location>
        <begin position="159"/>
        <end position="193"/>
    </location>
</feature>
<accession>A0A9N9LQH4</accession>
<evidence type="ECO:0000256" key="1">
    <source>
        <dbReference type="SAM" id="MobiDB-lite"/>
    </source>
</evidence>
<name>A0A9N9LQH4_9HELO</name>
<keyword evidence="3" id="KW-1185">Reference proteome</keyword>
<sequence length="379" mass="41946">MDIVSRKFVTKQSRYFYSGILEGKKPNYDQDDVDTVEQQLHEYSSAYIDSCDETSLWGFTTLGTKIRFWFYKRASNGLVAYLPQTTASYTDAPYIDANARETEDLEAAFEYIRNNPWPTKNTRGVSPDIPAQPPSTIPFSGTTVSPLRLTSHPHIHTVPPATTAQASAQTSASTSQPSSSPYTYKIPPATTAQAPPPSANVYANTSAQTSASTSQPSPSPYTYTIPPATTAQAPPPSANVSANNSAQTSTSTSKLSPSPYTHKDPPATTARASSPPVMLDESAVNKYWVSSIDISWRVLKQDLEIYLPVSFLEQRKNDDGDNGYYFESKKLIQGKERTSMFADLKADSAAWKKEGTRHYSESKTHKWRKKHGATYYRKE</sequence>
<protein>
    <submittedName>
        <fullName evidence="2">Uncharacterized protein</fullName>
    </submittedName>
</protein>
<feature type="region of interest" description="Disordered" evidence="1">
    <location>
        <begin position="118"/>
        <end position="274"/>
    </location>
</feature>
<gene>
    <name evidence="2" type="ORF">HYALB_00009133</name>
</gene>
<organism evidence="2 3">
    <name type="scientific">Hymenoscyphus albidus</name>
    <dbReference type="NCBI Taxonomy" id="595503"/>
    <lineage>
        <taxon>Eukaryota</taxon>
        <taxon>Fungi</taxon>
        <taxon>Dikarya</taxon>
        <taxon>Ascomycota</taxon>
        <taxon>Pezizomycotina</taxon>
        <taxon>Leotiomycetes</taxon>
        <taxon>Helotiales</taxon>
        <taxon>Helotiaceae</taxon>
        <taxon>Hymenoscyphus</taxon>
    </lineage>
</organism>
<comment type="caution">
    <text evidence="2">The sequence shown here is derived from an EMBL/GenBank/DDBJ whole genome shotgun (WGS) entry which is preliminary data.</text>
</comment>
<evidence type="ECO:0000313" key="2">
    <source>
        <dbReference type="EMBL" id="CAG8975726.1"/>
    </source>
</evidence>
<reference evidence="2" key="1">
    <citation type="submission" date="2021-07" db="EMBL/GenBank/DDBJ databases">
        <authorList>
            <person name="Durling M."/>
        </authorList>
    </citation>
    <scope>NUCLEOTIDE SEQUENCE</scope>
</reference>
<evidence type="ECO:0000313" key="3">
    <source>
        <dbReference type="Proteomes" id="UP000701801"/>
    </source>
</evidence>
<dbReference type="EMBL" id="CAJVRM010000148">
    <property type="protein sequence ID" value="CAG8975726.1"/>
    <property type="molecule type" value="Genomic_DNA"/>
</dbReference>
<dbReference type="AlphaFoldDB" id="A0A9N9LQH4"/>
<dbReference type="Proteomes" id="UP000701801">
    <property type="component" value="Unassembled WGS sequence"/>
</dbReference>